<dbReference type="Proteomes" id="UP000600247">
    <property type="component" value="Unassembled WGS sequence"/>
</dbReference>
<proteinExistence type="predicted"/>
<evidence type="ECO:0000256" key="4">
    <source>
        <dbReference type="ARBA" id="ARBA00023033"/>
    </source>
</evidence>
<evidence type="ECO:0000256" key="3">
    <source>
        <dbReference type="ARBA" id="ARBA00023002"/>
    </source>
</evidence>
<evidence type="ECO:0000313" key="6">
    <source>
        <dbReference type="EMBL" id="GGG89253.1"/>
    </source>
</evidence>
<dbReference type="SUPFAM" id="SSF51679">
    <property type="entry name" value="Bacterial luciferase-like"/>
    <property type="match status" value="1"/>
</dbReference>
<dbReference type="InterPro" id="IPR036661">
    <property type="entry name" value="Luciferase-like_sf"/>
</dbReference>
<comment type="caution">
    <text evidence="6">The sequence shown here is derived from an EMBL/GenBank/DDBJ whole genome shotgun (WGS) entry which is preliminary data.</text>
</comment>
<keyword evidence="2" id="KW-0288">FMN</keyword>
<feature type="domain" description="Luciferase-like" evidence="5">
    <location>
        <begin position="7"/>
        <end position="326"/>
    </location>
</feature>
<dbReference type="EMBL" id="BMHY01000021">
    <property type="protein sequence ID" value="GGG89253.1"/>
    <property type="molecule type" value="Genomic_DNA"/>
</dbReference>
<dbReference type="PANTHER" id="PTHR42847">
    <property type="entry name" value="ALKANESULFONATE MONOOXYGENASE"/>
    <property type="match status" value="1"/>
</dbReference>
<evidence type="ECO:0000259" key="5">
    <source>
        <dbReference type="Pfam" id="PF00296"/>
    </source>
</evidence>
<dbReference type="Pfam" id="PF00296">
    <property type="entry name" value="Bac_luciferase"/>
    <property type="match status" value="1"/>
</dbReference>
<organism evidence="6 7">
    <name type="scientific">Paenibacillus radicis</name>
    <name type="common">ex Gao et al. 2016</name>
    <dbReference type="NCBI Taxonomy" id="1737354"/>
    <lineage>
        <taxon>Bacteria</taxon>
        <taxon>Bacillati</taxon>
        <taxon>Bacillota</taxon>
        <taxon>Bacilli</taxon>
        <taxon>Bacillales</taxon>
        <taxon>Paenibacillaceae</taxon>
        <taxon>Paenibacillus</taxon>
    </lineage>
</organism>
<name>A0A917MB91_9BACL</name>
<gene>
    <name evidence="6" type="ORF">GCM10010918_54980</name>
</gene>
<keyword evidence="4 6" id="KW-0503">Monooxygenase</keyword>
<dbReference type="InterPro" id="IPR011251">
    <property type="entry name" value="Luciferase-like_dom"/>
</dbReference>
<dbReference type="AlphaFoldDB" id="A0A917MB91"/>
<keyword evidence="1" id="KW-0285">Flavoprotein</keyword>
<dbReference type="GO" id="GO:0046306">
    <property type="term" value="P:alkanesulfonate catabolic process"/>
    <property type="evidence" value="ECO:0007669"/>
    <property type="project" value="TreeGrafter"/>
</dbReference>
<dbReference type="InterPro" id="IPR050172">
    <property type="entry name" value="SsuD_RutA_monooxygenase"/>
</dbReference>
<dbReference type="CDD" id="cd01094">
    <property type="entry name" value="Alkanesulfonate_monoxygenase"/>
    <property type="match status" value="1"/>
</dbReference>
<dbReference type="GO" id="GO:0008726">
    <property type="term" value="F:alkanesulfonate monooxygenase activity"/>
    <property type="evidence" value="ECO:0007669"/>
    <property type="project" value="TreeGrafter"/>
</dbReference>
<accession>A0A917MB91</accession>
<dbReference type="PANTHER" id="PTHR42847:SF4">
    <property type="entry name" value="ALKANESULFONATE MONOOXYGENASE-RELATED"/>
    <property type="match status" value="1"/>
</dbReference>
<dbReference type="Gene3D" id="3.20.20.30">
    <property type="entry name" value="Luciferase-like domain"/>
    <property type="match status" value="1"/>
</dbReference>
<evidence type="ECO:0000313" key="7">
    <source>
        <dbReference type="Proteomes" id="UP000600247"/>
    </source>
</evidence>
<sequence>MEMGAIEFGYWAPLEDGGQVATKLVQRTDSSFEANVRYADTAEKTGFSQMLLPTRFVASSDAENQWESLTFAAALAVKTKSLGLIAAVASGLWPPAIVAKMLTTIDHLSGGRAAINVVSGWLKEEYIALGQPWLDHDERYRRSEEFIEVLRELWTSDQATFAGDFYRLRDADYKPRPLQTPGPTVYQGGNSKAAKRMAGRVSDFYLMNGNHLEGLKKQIDEVSSYAAEYGRTVKFGVNAFVIVRDTEEEAKQVLRDIIDNADTAVVEAFREQVKQAGQASSEREGMWANSSFEDLIQFNDGFKTGLIGTAEQVAERIAGLKEIGIDLVLTAFLHYDNELEAFGKQVIPLVRKQEAAADANTNADGTVREEATAAGS</sequence>
<keyword evidence="7" id="KW-1185">Reference proteome</keyword>
<reference evidence="6 7" key="1">
    <citation type="journal article" date="2014" name="Int. J. Syst. Evol. Microbiol.">
        <title>Complete genome sequence of Corynebacterium casei LMG S-19264T (=DSM 44701T), isolated from a smear-ripened cheese.</title>
        <authorList>
            <consortium name="US DOE Joint Genome Institute (JGI-PGF)"/>
            <person name="Walter F."/>
            <person name="Albersmeier A."/>
            <person name="Kalinowski J."/>
            <person name="Ruckert C."/>
        </authorList>
    </citation>
    <scope>NUCLEOTIDE SEQUENCE [LARGE SCALE GENOMIC DNA]</scope>
    <source>
        <strain evidence="6 7">CGMCC 1.15286</strain>
    </source>
</reference>
<dbReference type="NCBIfam" id="TIGR04021">
    <property type="entry name" value="LLM_DMSO2_sfnG"/>
    <property type="match status" value="1"/>
</dbReference>
<evidence type="ECO:0000256" key="2">
    <source>
        <dbReference type="ARBA" id="ARBA00022643"/>
    </source>
</evidence>
<protein>
    <submittedName>
        <fullName evidence="6">Dimethyl sulfone monooxygenase SfnG</fullName>
    </submittedName>
</protein>
<keyword evidence="3" id="KW-0560">Oxidoreductase</keyword>
<evidence type="ECO:0000256" key="1">
    <source>
        <dbReference type="ARBA" id="ARBA00022630"/>
    </source>
</evidence>
<dbReference type="InterPro" id="IPR024014">
    <property type="entry name" value="DMSO2_SphG"/>
</dbReference>